<dbReference type="InterPro" id="IPR033280">
    <property type="entry name" value="Membrane_MLC1"/>
</dbReference>
<reference evidence="1 2" key="1">
    <citation type="journal article" date="2020" name="Nature">
        <title>Six reference-quality genomes reveal evolution of bat adaptations.</title>
        <authorList>
            <person name="Jebb D."/>
            <person name="Huang Z."/>
            <person name="Pippel M."/>
            <person name="Hughes G.M."/>
            <person name="Lavrichenko K."/>
            <person name="Devanna P."/>
            <person name="Winkler S."/>
            <person name="Jermiin L.S."/>
            <person name="Skirmuntt E.C."/>
            <person name="Katzourakis A."/>
            <person name="Burkitt-Gray L."/>
            <person name="Ray D.A."/>
            <person name="Sullivan K.A.M."/>
            <person name="Roscito J.G."/>
            <person name="Kirilenko B.M."/>
            <person name="Davalos L.M."/>
            <person name="Corthals A.P."/>
            <person name="Power M.L."/>
            <person name="Jones G."/>
            <person name="Ransome R.D."/>
            <person name="Dechmann D.K.N."/>
            <person name="Locatelli A.G."/>
            <person name="Puechmaille S.J."/>
            <person name="Fedrigo O."/>
            <person name="Jarvis E.D."/>
            <person name="Hiller M."/>
            <person name="Vernes S.C."/>
            <person name="Myers E.W."/>
            <person name="Teeling E.C."/>
        </authorList>
    </citation>
    <scope>NUCLEOTIDE SEQUENCE [LARGE SCALE GENOMIC DNA]</scope>
    <source>
        <strain evidence="1">MRouAeg1</strain>
        <tissue evidence="1">Muscle</tissue>
    </source>
</reference>
<dbReference type="PANTHER" id="PTHR17597:SF0">
    <property type="entry name" value="MEMBRANE PROTEIN MLC1"/>
    <property type="match status" value="1"/>
</dbReference>
<dbReference type="EMBL" id="JACASE010000002">
    <property type="protein sequence ID" value="KAF6496445.1"/>
    <property type="molecule type" value="Genomic_DNA"/>
</dbReference>
<dbReference type="Proteomes" id="UP000593571">
    <property type="component" value="Unassembled WGS sequence"/>
</dbReference>
<dbReference type="GO" id="GO:0005886">
    <property type="term" value="C:plasma membrane"/>
    <property type="evidence" value="ECO:0007669"/>
    <property type="project" value="TreeGrafter"/>
</dbReference>
<sequence length="129" mass="14218">MSSLKSSFFLLVFSKCHRQSRDSRVSQQVSAVGYLTFSVTRLMEAFEAYPPALQQSYDVLLLLLLLELLLQASLHTGTVIQCVGFKVGASWGAALAGLQERPAGEVARSPLPEFDKEKAWRAVVVQMAQ</sequence>
<dbReference type="GO" id="GO:0005783">
    <property type="term" value="C:endoplasmic reticulum"/>
    <property type="evidence" value="ECO:0007669"/>
    <property type="project" value="TreeGrafter"/>
</dbReference>
<organism evidence="1 2">
    <name type="scientific">Rousettus aegyptiacus</name>
    <name type="common">Egyptian fruit bat</name>
    <name type="synonym">Pteropus aegyptiacus</name>
    <dbReference type="NCBI Taxonomy" id="9407"/>
    <lineage>
        <taxon>Eukaryota</taxon>
        <taxon>Metazoa</taxon>
        <taxon>Chordata</taxon>
        <taxon>Craniata</taxon>
        <taxon>Vertebrata</taxon>
        <taxon>Euteleostomi</taxon>
        <taxon>Mammalia</taxon>
        <taxon>Eutheria</taxon>
        <taxon>Laurasiatheria</taxon>
        <taxon>Chiroptera</taxon>
        <taxon>Yinpterochiroptera</taxon>
        <taxon>Pteropodoidea</taxon>
        <taxon>Pteropodidae</taxon>
        <taxon>Rousettinae</taxon>
        <taxon>Rousettus</taxon>
    </lineage>
</organism>
<accession>A0A7J8JJG6</accession>
<name>A0A7J8JJG6_ROUAE</name>
<proteinExistence type="predicted"/>
<comment type="caution">
    <text evidence="1">The sequence shown here is derived from an EMBL/GenBank/DDBJ whole genome shotgun (WGS) entry which is preliminary data.</text>
</comment>
<dbReference type="AlphaFoldDB" id="A0A7J8JJG6"/>
<evidence type="ECO:0000313" key="2">
    <source>
        <dbReference type="Proteomes" id="UP000593571"/>
    </source>
</evidence>
<evidence type="ECO:0000313" key="1">
    <source>
        <dbReference type="EMBL" id="KAF6496445.1"/>
    </source>
</evidence>
<dbReference type="PANTHER" id="PTHR17597">
    <property type="entry name" value="MEMBRANE PROTEIN MLC1"/>
    <property type="match status" value="1"/>
</dbReference>
<protein>
    <submittedName>
        <fullName evidence="1">Modulator of VRAC current 1</fullName>
    </submittedName>
</protein>
<dbReference type="GO" id="GO:0031410">
    <property type="term" value="C:cytoplasmic vesicle"/>
    <property type="evidence" value="ECO:0007669"/>
    <property type="project" value="TreeGrafter"/>
</dbReference>
<dbReference type="GO" id="GO:0047484">
    <property type="term" value="P:regulation of response to osmotic stress"/>
    <property type="evidence" value="ECO:0007669"/>
    <property type="project" value="TreeGrafter"/>
</dbReference>
<keyword evidence="2" id="KW-1185">Reference proteome</keyword>
<gene>
    <name evidence="1" type="ORF">HJG63_013359</name>
</gene>